<protein>
    <submittedName>
        <fullName evidence="1">Uncharacterized protein</fullName>
    </submittedName>
</protein>
<name>A0A0A8ZXE4_ARUDO</name>
<reference evidence="1" key="2">
    <citation type="journal article" date="2015" name="Data Brief">
        <title>Shoot transcriptome of the giant reed, Arundo donax.</title>
        <authorList>
            <person name="Barrero R.A."/>
            <person name="Guerrero F.D."/>
            <person name="Moolhuijzen P."/>
            <person name="Goolsby J.A."/>
            <person name="Tidwell J."/>
            <person name="Bellgard S.E."/>
            <person name="Bellgard M.I."/>
        </authorList>
    </citation>
    <scope>NUCLEOTIDE SEQUENCE</scope>
    <source>
        <tissue evidence="1">Shoot tissue taken approximately 20 cm above the soil surface</tissue>
    </source>
</reference>
<dbReference type="AlphaFoldDB" id="A0A0A8ZXE4"/>
<accession>A0A0A8ZXE4</accession>
<sequence>MYSRSLARYIKEPIQKIVHNAYQKDGKFIAALIVILELL</sequence>
<reference evidence="1" key="1">
    <citation type="submission" date="2014-09" db="EMBL/GenBank/DDBJ databases">
        <authorList>
            <person name="Magalhaes I.L.F."/>
            <person name="Oliveira U."/>
            <person name="Santos F.R."/>
            <person name="Vidigal T.H.D.A."/>
            <person name="Brescovit A.D."/>
            <person name="Santos A.J."/>
        </authorList>
    </citation>
    <scope>NUCLEOTIDE SEQUENCE</scope>
    <source>
        <tissue evidence="1">Shoot tissue taken approximately 20 cm above the soil surface</tissue>
    </source>
</reference>
<proteinExistence type="predicted"/>
<evidence type="ECO:0000313" key="1">
    <source>
        <dbReference type="EMBL" id="JAD43491.1"/>
    </source>
</evidence>
<organism evidence="1">
    <name type="scientific">Arundo donax</name>
    <name type="common">Giant reed</name>
    <name type="synonym">Donax arundinaceus</name>
    <dbReference type="NCBI Taxonomy" id="35708"/>
    <lineage>
        <taxon>Eukaryota</taxon>
        <taxon>Viridiplantae</taxon>
        <taxon>Streptophyta</taxon>
        <taxon>Embryophyta</taxon>
        <taxon>Tracheophyta</taxon>
        <taxon>Spermatophyta</taxon>
        <taxon>Magnoliopsida</taxon>
        <taxon>Liliopsida</taxon>
        <taxon>Poales</taxon>
        <taxon>Poaceae</taxon>
        <taxon>PACMAD clade</taxon>
        <taxon>Arundinoideae</taxon>
        <taxon>Arundineae</taxon>
        <taxon>Arundo</taxon>
    </lineage>
</organism>
<dbReference type="EMBL" id="GBRH01254404">
    <property type="protein sequence ID" value="JAD43491.1"/>
    <property type="molecule type" value="Transcribed_RNA"/>
</dbReference>